<dbReference type="Proteomes" id="UP000030230">
    <property type="component" value="Segment"/>
</dbReference>
<dbReference type="RefSeq" id="YP_009124529.1">
    <property type="nucleotide sequence ID" value="NC_026587.1"/>
</dbReference>
<sequence length="55" mass="6352">MYEIQLINDCNGCTATLQVADEEAALDLMEEMEYAWTRYGSDWMPSWLGFNPKLS</sequence>
<gene>
    <name evidence="1" type="primary">ORF133</name>
</gene>
<evidence type="ECO:0000313" key="2">
    <source>
        <dbReference type="Proteomes" id="UP000030230"/>
    </source>
</evidence>
<evidence type="ECO:0000313" key="1">
    <source>
        <dbReference type="EMBL" id="CEF89238.1"/>
    </source>
</evidence>
<proteinExistence type="predicted"/>
<dbReference type="GeneID" id="23679302"/>
<organism evidence="1 2">
    <name type="scientific">Pseudomonas phage vB_PaeM_PAO1_Ab03</name>
    <dbReference type="NCBI Taxonomy" id="1548901"/>
    <lineage>
        <taxon>Viruses</taxon>
        <taxon>Duplodnaviria</taxon>
        <taxon>Heunggongvirae</taxon>
        <taxon>Uroviricota</taxon>
        <taxon>Caudoviricetes</taxon>
        <taxon>Vandenendeviridae</taxon>
        <taxon>Nankokuvirus</taxon>
        <taxon>Nankokuvirus Ab03</taxon>
    </lineage>
</organism>
<dbReference type="KEGG" id="vg:23679302"/>
<accession>A0A0A1IU83</accession>
<keyword evidence="2" id="KW-1185">Reference proteome</keyword>
<reference evidence="2" key="1">
    <citation type="journal article" date="2015" name="PLoS ONE">
        <title>Investigation of a Large Collection of Pseudomonas aeruginosa Bacteriophages Collected from a Single Environmental Source in Abidjan, Cote d'Ivoire.</title>
        <authorList>
            <person name="Essoh C."/>
            <person name="Latino L."/>
            <person name="Midoux C."/>
            <person name="Blouin Y."/>
            <person name="Loukou G."/>
            <person name="Nguetta S.P."/>
            <person name="Lathro S."/>
            <person name="Cablanmian A."/>
            <person name="Kouassi A.K."/>
            <person name="Vergnaud G."/>
            <person name="Pourcel C."/>
        </authorList>
    </citation>
    <scope>NUCLEOTIDE SEQUENCE [LARGE SCALE GENOMIC DNA]</scope>
</reference>
<name>A0A0A1IU83_9CAUD</name>
<protein>
    <submittedName>
        <fullName evidence="1">Uncharacterized protein</fullName>
    </submittedName>
</protein>
<dbReference type="EMBL" id="LN610573">
    <property type="protein sequence ID" value="CEF89238.1"/>
    <property type="molecule type" value="Genomic_DNA"/>
</dbReference>